<sequence>MNIFIVGASGRVATKLIKNLIEEGHYVVAGSRHPKNIIEMDGVKSVKLDLHDSIDEIANIIGQPDVIYFTAGSRGQDLLQTDAFGAVKVMKAAEKNQINRFIMLSSLFSLEPDKWYLEGLRELTDYNIAKFFADNYLINDTSLCYTILQPGALTETKGTMKITIDDGIAGSNSIDNVAQTLSYLLDNEKTFYKVITMRDGDMDIEQALNNIN</sequence>
<proteinExistence type="predicted"/>
<evidence type="ECO:0000313" key="2">
    <source>
        <dbReference type="EMBL" id="UUV98557.1"/>
    </source>
</evidence>
<dbReference type="InterPro" id="IPR036291">
    <property type="entry name" value="NAD(P)-bd_dom_sf"/>
</dbReference>
<dbReference type="Gene3D" id="3.40.50.720">
    <property type="entry name" value="NAD(P)-binding Rossmann-like Domain"/>
    <property type="match status" value="1"/>
</dbReference>
<reference evidence="2" key="1">
    <citation type="submission" date="2022-08" db="EMBL/GenBank/DDBJ databases">
        <title>Genome sequence of Vagococcus luciliae DSM 112651.</title>
        <authorList>
            <person name="Juan G."/>
            <person name="Anja P."/>
            <person name="Rolf D."/>
            <person name="Kampfer P."/>
            <person name="Vilcinskas A."/>
        </authorList>
    </citation>
    <scope>NUCLEOTIDE SEQUENCE</scope>
    <source>
        <strain evidence="2">G314FT</strain>
    </source>
</reference>
<dbReference type="EMBL" id="CP102451">
    <property type="protein sequence ID" value="UUV98557.1"/>
    <property type="molecule type" value="Genomic_DNA"/>
</dbReference>
<dbReference type="RefSeq" id="WP_257702075.1">
    <property type="nucleotide sequence ID" value="NZ_CP102451.1"/>
</dbReference>
<keyword evidence="2" id="KW-0456">Lyase</keyword>
<evidence type="ECO:0000313" key="3">
    <source>
        <dbReference type="Proteomes" id="UP001058273"/>
    </source>
</evidence>
<dbReference type="GO" id="GO:0016829">
    <property type="term" value="F:lyase activity"/>
    <property type="evidence" value="ECO:0007669"/>
    <property type="project" value="UniProtKB-KW"/>
</dbReference>
<dbReference type="Pfam" id="PF13460">
    <property type="entry name" value="NAD_binding_10"/>
    <property type="match status" value="1"/>
</dbReference>
<name>A0ABY5NYG3_9ENTE</name>
<reference evidence="2" key="2">
    <citation type="submission" date="2022-08" db="EMBL/GenBank/DDBJ databases">
        <authorList>
            <person name="Poehlein A."/>
            <person name="Guzman J."/>
            <person name="Daniel R."/>
            <person name="Vilcinskas A."/>
        </authorList>
    </citation>
    <scope>NUCLEOTIDE SEQUENCE</scope>
    <source>
        <strain evidence="2">G314FT</strain>
    </source>
</reference>
<protein>
    <submittedName>
        <fullName evidence="2">Sugar epimerase YhfK</fullName>
        <ecNumber evidence="2">4.-.-.-</ecNumber>
    </submittedName>
</protein>
<evidence type="ECO:0000259" key="1">
    <source>
        <dbReference type="Pfam" id="PF13460"/>
    </source>
</evidence>
<dbReference type="PANTHER" id="PTHR15020:SF50">
    <property type="entry name" value="UPF0659 PROTEIN YMR090W"/>
    <property type="match status" value="1"/>
</dbReference>
<dbReference type="InterPro" id="IPR016040">
    <property type="entry name" value="NAD(P)-bd_dom"/>
</dbReference>
<dbReference type="Proteomes" id="UP001058273">
    <property type="component" value="Chromosome"/>
</dbReference>
<dbReference type="PANTHER" id="PTHR15020">
    <property type="entry name" value="FLAVIN REDUCTASE-RELATED"/>
    <property type="match status" value="1"/>
</dbReference>
<dbReference type="SUPFAM" id="SSF51735">
    <property type="entry name" value="NAD(P)-binding Rossmann-fold domains"/>
    <property type="match status" value="1"/>
</dbReference>
<organism evidence="2 3">
    <name type="scientific">Vagococcus luciliae</name>
    <dbReference type="NCBI Taxonomy" id="2920380"/>
    <lineage>
        <taxon>Bacteria</taxon>
        <taxon>Bacillati</taxon>
        <taxon>Bacillota</taxon>
        <taxon>Bacilli</taxon>
        <taxon>Lactobacillales</taxon>
        <taxon>Enterococcaceae</taxon>
        <taxon>Vagococcus</taxon>
    </lineage>
</organism>
<dbReference type="EC" id="4.-.-.-" evidence="2"/>
<accession>A0ABY5NYG3</accession>
<feature type="domain" description="NAD(P)-binding" evidence="1">
    <location>
        <begin position="7"/>
        <end position="187"/>
    </location>
</feature>
<gene>
    <name evidence="2" type="primary">yhfK</name>
    <name evidence="2" type="ORF">G314FT_07100</name>
</gene>
<keyword evidence="3" id="KW-1185">Reference proteome</keyword>